<sequence length="360" mass="39870">MHTYSRRRFAVAALACAVAFAGNPAAEAGAGLRTRGEQVVDEARKRYLVPDARVKADVDVLRSALGEVKRGRSVAFNLNAGRARIASALGVLGRAADAEAVLAQWAGLVADRARAGSSSYLDRERRFFGAFTTPLAVLAQKYPNSQAKYWLKNTPAQVLDVVFAAATPDLPADQLYAYAYLEGLVDYVRDRIGLGKKAGDPTDAQLRSVSVTGPIFGYDYLGTDRFFLDMYASRVPGRNFLPYDPGRVVLDTRRNEKGTLVESALFPSLTAGLQGEAAMLRRRRALFLADARAYGYATPTRDELVYWTYVYYNVGEFNGQLKKYAGRRRLGDWMAKGEYPNSIKALESWRMLRDMAIFPR</sequence>
<dbReference type="AlphaFoldDB" id="A0A9X2GYY5"/>
<gene>
    <name evidence="2" type="ORF">HD597_011371</name>
</gene>
<dbReference type="Proteomes" id="UP001139648">
    <property type="component" value="Unassembled WGS sequence"/>
</dbReference>
<proteinExistence type="predicted"/>
<feature type="chain" id="PRO_5040826349" evidence="1">
    <location>
        <begin position="22"/>
        <end position="360"/>
    </location>
</feature>
<evidence type="ECO:0000313" key="3">
    <source>
        <dbReference type="Proteomes" id="UP001139648"/>
    </source>
</evidence>
<organism evidence="2 3">
    <name type="scientific">Nonomuraea thailandensis</name>
    <dbReference type="NCBI Taxonomy" id="1188745"/>
    <lineage>
        <taxon>Bacteria</taxon>
        <taxon>Bacillati</taxon>
        <taxon>Actinomycetota</taxon>
        <taxon>Actinomycetes</taxon>
        <taxon>Streptosporangiales</taxon>
        <taxon>Streptosporangiaceae</taxon>
        <taxon>Nonomuraea</taxon>
    </lineage>
</organism>
<comment type="caution">
    <text evidence="2">The sequence shown here is derived from an EMBL/GenBank/DDBJ whole genome shotgun (WGS) entry which is preliminary data.</text>
</comment>
<dbReference type="PROSITE" id="PS51318">
    <property type="entry name" value="TAT"/>
    <property type="match status" value="1"/>
</dbReference>
<keyword evidence="1" id="KW-0732">Signal</keyword>
<dbReference type="InterPro" id="IPR006311">
    <property type="entry name" value="TAT_signal"/>
</dbReference>
<protein>
    <submittedName>
        <fullName evidence="2">Uncharacterized protein</fullName>
    </submittedName>
</protein>
<reference evidence="2" key="1">
    <citation type="submission" date="2022-06" db="EMBL/GenBank/DDBJ databases">
        <title>Sequencing the genomes of 1000 actinobacteria strains.</title>
        <authorList>
            <person name="Klenk H.-P."/>
        </authorList>
    </citation>
    <scope>NUCLEOTIDE SEQUENCE</scope>
    <source>
        <strain evidence="2">DSM 46694</strain>
    </source>
</reference>
<evidence type="ECO:0000313" key="2">
    <source>
        <dbReference type="EMBL" id="MCP2364351.1"/>
    </source>
</evidence>
<keyword evidence="3" id="KW-1185">Reference proteome</keyword>
<dbReference type="RefSeq" id="WP_253756735.1">
    <property type="nucleotide sequence ID" value="NZ_BAABKA010000012.1"/>
</dbReference>
<dbReference type="EMBL" id="JAMZEB010000002">
    <property type="protein sequence ID" value="MCP2364351.1"/>
    <property type="molecule type" value="Genomic_DNA"/>
</dbReference>
<evidence type="ECO:0000256" key="1">
    <source>
        <dbReference type="SAM" id="SignalP"/>
    </source>
</evidence>
<name>A0A9X2GYY5_9ACTN</name>
<feature type="signal peptide" evidence="1">
    <location>
        <begin position="1"/>
        <end position="21"/>
    </location>
</feature>
<accession>A0A9X2GYY5</accession>